<dbReference type="AlphaFoldDB" id="A0A4R6K1J0"/>
<protein>
    <submittedName>
        <fullName evidence="1">Uncharacterized protein</fullName>
    </submittedName>
</protein>
<reference evidence="1 2" key="1">
    <citation type="submission" date="2019-03" db="EMBL/GenBank/DDBJ databases">
        <title>Sequencing the genomes of 1000 actinobacteria strains.</title>
        <authorList>
            <person name="Klenk H.-P."/>
        </authorList>
    </citation>
    <scope>NUCLEOTIDE SEQUENCE [LARGE SCALE GENOMIC DNA]</scope>
    <source>
        <strain evidence="1 2">DSM 43805</strain>
    </source>
</reference>
<keyword evidence="2" id="KW-1185">Reference proteome</keyword>
<evidence type="ECO:0000313" key="2">
    <source>
        <dbReference type="Proteomes" id="UP000294901"/>
    </source>
</evidence>
<organism evidence="1 2">
    <name type="scientific">Paractinoplanes brasiliensis</name>
    <dbReference type="NCBI Taxonomy" id="52695"/>
    <lineage>
        <taxon>Bacteria</taxon>
        <taxon>Bacillati</taxon>
        <taxon>Actinomycetota</taxon>
        <taxon>Actinomycetes</taxon>
        <taxon>Micromonosporales</taxon>
        <taxon>Micromonosporaceae</taxon>
        <taxon>Paractinoplanes</taxon>
    </lineage>
</organism>
<gene>
    <name evidence="1" type="ORF">C8E87_4698</name>
</gene>
<proteinExistence type="predicted"/>
<name>A0A4R6K1J0_9ACTN</name>
<sequence>MTAGTWTLHRREDGQLLAELVVTDGDFPWLNARVVAHDGLDTVRPLFAEQLRLADDGGQFDPAYDRVRDAVTLRYPEGHDVPEFLLHLEGGEAWWRWSDEPF</sequence>
<dbReference type="EMBL" id="SNWR01000001">
    <property type="protein sequence ID" value="TDO40975.1"/>
    <property type="molecule type" value="Genomic_DNA"/>
</dbReference>
<comment type="caution">
    <text evidence="1">The sequence shown here is derived from an EMBL/GenBank/DDBJ whole genome shotgun (WGS) entry which is preliminary data.</text>
</comment>
<accession>A0A4R6K1J0</accession>
<evidence type="ECO:0000313" key="1">
    <source>
        <dbReference type="EMBL" id="TDO40975.1"/>
    </source>
</evidence>
<dbReference type="Proteomes" id="UP000294901">
    <property type="component" value="Unassembled WGS sequence"/>
</dbReference>